<dbReference type="STRING" id="373668.SAMN05421786_101946"/>
<dbReference type="PROSITE" id="PS51257">
    <property type="entry name" value="PROKAR_LIPOPROTEIN"/>
    <property type="match status" value="1"/>
</dbReference>
<proteinExistence type="predicted"/>
<dbReference type="AlphaFoldDB" id="A0A1N7L260"/>
<keyword evidence="2" id="KW-1185">Reference proteome</keyword>
<evidence type="ECO:0000313" key="1">
    <source>
        <dbReference type="EMBL" id="SIS67943.1"/>
    </source>
</evidence>
<name>A0A1N7L260_9FLAO</name>
<accession>A0A1N7L260</accession>
<organism evidence="1 2">
    <name type="scientific">Chryseobacterium ureilyticum</name>
    <dbReference type="NCBI Taxonomy" id="373668"/>
    <lineage>
        <taxon>Bacteria</taxon>
        <taxon>Pseudomonadati</taxon>
        <taxon>Bacteroidota</taxon>
        <taxon>Flavobacteriia</taxon>
        <taxon>Flavobacteriales</taxon>
        <taxon>Weeksellaceae</taxon>
        <taxon>Chryseobacterium group</taxon>
        <taxon>Chryseobacterium</taxon>
    </lineage>
</organism>
<protein>
    <submittedName>
        <fullName evidence="1">Uncharacterized protein</fullName>
    </submittedName>
</protein>
<dbReference type="EMBL" id="FTOL01000001">
    <property type="protein sequence ID" value="SIS67943.1"/>
    <property type="molecule type" value="Genomic_DNA"/>
</dbReference>
<sequence length="278" mass="32590">MLIMRKYTILALFPLLLSCKKEKPASTTSVEAKTQKTDSIKVNEIEYQLDKNTVFGVYQLTDKDIAICMPVQFGYDDLPLSKKYENFLAKDSLPWIYGKDMKDYKYYDTLSVDRLIYNKRFEDIFKKEMKDSYFVYGTQSFQECKIKRVVFQSTECGNDYIAYILNVDKSQIGHPLIASEKEIPLKYENDYKEINKTIKKSAAKESTENNYGFGNYNPLVYGNYKNLYFTYYDDFKWYNKKSGSNCQFPERAIFELDSKGKAKMLWSSEMDLLGLPCL</sequence>
<evidence type="ECO:0000313" key="2">
    <source>
        <dbReference type="Proteomes" id="UP000186744"/>
    </source>
</evidence>
<reference evidence="2" key="1">
    <citation type="submission" date="2017-01" db="EMBL/GenBank/DDBJ databases">
        <authorList>
            <person name="Varghese N."/>
            <person name="Submissions S."/>
        </authorList>
    </citation>
    <scope>NUCLEOTIDE SEQUENCE [LARGE SCALE GENOMIC DNA]</scope>
    <source>
        <strain evidence="2">DSM 18017</strain>
    </source>
</reference>
<gene>
    <name evidence="1" type="ORF">SAMN05421786_101946</name>
</gene>
<dbReference type="Proteomes" id="UP000186744">
    <property type="component" value="Unassembled WGS sequence"/>
</dbReference>